<evidence type="ECO:0000259" key="9">
    <source>
        <dbReference type="PROSITE" id="PS50850"/>
    </source>
</evidence>
<keyword evidence="3" id="KW-0813">Transport</keyword>
<dbReference type="InterPro" id="IPR011701">
    <property type="entry name" value="MFS"/>
</dbReference>
<feature type="transmembrane region" description="Helical" evidence="8">
    <location>
        <begin position="7"/>
        <end position="23"/>
    </location>
</feature>
<feature type="domain" description="Major facilitator superfamily (MFS) profile" evidence="9">
    <location>
        <begin position="1"/>
        <end position="383"/>
    </location>
</feature>
<feature type="transmembrane region" description="Helical" evidence="8">
    <location>
        <begin position="242"/>
        <end position="262"/>
    </location>
</feature>
<dbReference type="Gene3D" id="1.20.1250.20">
    <property type="entry name" value="MFS general substrate transporter like domains"/>
    <property type="match status" value="1"/>
</dbReference>
<dbReference type="Proteomes" id="UP001144297">
    <property type="component" value="Unassembled WGS sequence"/>
</dbReference>
<accession>A0A9W6GFD1</accession>
<dbReference type="EMBL" id="BSDX01000001">
    <property type="protein sequence ID" value="GLI54264.1"/>
    <property type="molecule type" value="Genomic_DNA"/>
</dbReference>
<dbReference type="InterPro" id="IPR020846">
    <property type="entry name" value="MFS_dom"/>
</dbReference>
<evidence type="ECO:0000313" key="11">
    <source>
        <dbReference type="Proteomes" id="UP001144297"/>
    </source>
</evidence>
<dbReference type="InterPro" id="IPR036259">
    <property type="entry name" value="MFS_trans_sf"/>
</dbReference>
<keyword evidence="6 8" id="KW-1133">Transmembrane helix</keyword>
<evidence type="ECO:0000256" key="2">
    <source>
        <dbReference type="ARBA" id="ARBA00008335"/>
    </source>
</evidence>
<keyword evidence="11" id="KW-1185">Reference proteome</keyword>
<dbReference type="Pfam" id="PF07690">
    <property type="entry name" value="MFS_1"/>
    <property type="match status" value="1"/>
</dbReference>
<feature type="transmembrane region" description="Helical" evidence="8">
    <location>
        <begin position="208"/>
        <end position="230"/>
    </location>
</feature>
<keyword evidence="4" id="KW-1003">Cell membrane</keyword>
<feature type="transmembrane region" description="Helical" evidence="8">
    <location>
        <begin position="131"/>
        <end position="155"/>
    </location>
</feature>
<dbReference type="PANTHER" id="PTHR43271">
    <property type="entry name" value="BLL2771 PROTEIN"/>
    <property type="match status" value="1"/>
</dbReference>
<evidence type="ECO:0000256" key="4">
    <source>
        <dbReference type="ARBA" id="ARBA00022475"/>
    </source>
</evidence>
<organism evidence="10 11">
    <name type="scientific">Thermodesulfovibrio yellowstonii</name>
    <dbReference type="NCBI Taxonomy" id="28262"/>
    <lineage>
        <taxon>Bacteria</taxon>
        <taxon>Pseudomonadati</taxon>
        <taxon>Nitrospirota</taxon>
        <taxon>Thermodesulfovibrionia</taxon>
        <taxon>Thermodesulfovibrionales</taxon>
        <taxon>Thermodesulfovibrionaceae</taxon>
        <taxon>Thermodesulfovibrio</taxon>
    </lineage>
</organism>
<sequence>MPIKDFIAIIYTTILTISALHMPQPLLPLLGHSFNVEMDTISLIMSATFIPLTFIPVISGILLNFLSPKKMILIAALIHSLTVFLISMAVNLYLVIFLRFVEGFLISAILTSNTSYIALKSVKERIQFFMSYYIAFTTIGGLLGRVIGSIIANYFGWRTCFQIMSVSLLLVIPIVYYFMEDVKLSKIKQTGYFSFKNFKLIFMNKTNFYIYIAIFCLFFVFSGITNFLPFRIKSIDRESSEMIIGFIYSGYITGIFMSFIATKIIKWIGNERKTMLLGFATYGFFLLIFSLPNLLLIFITMFGFCSGMFLVHSVASGYLNKIATTQKSLINGAYIAFYYSGGVLGSYLPGIVYKNFGWISFIIGLFIFVFVGFFVISKLSDHA</sequence>
<feature type="transmembrane region" description="Helical" evidence="8">
    <location>
        <begin position="72"/>
        <end position="94"/>
    </location>
</feature>
<dbReference type="CDD" id="cd17324">
    <property type="entry name" value="MFS_NepI_like"/>
    <property type="match status" value="1"/>
</dbReference>
<evidence type="ECO:0000256" key="8">
    <source>
        <dbReference type="SAM" id="Phobius"/>
    </source>
</evidence>
<comment type="caution">
    <text evidence="10">The sequence shown here is derived from an EMBL/GenBank/DDBJ whole genome shotgun (WGS) entry which is preliminary data.</text>
</comment>
<dbReference type="PANTHER" id="PTHR43271:SF1">
    <property type="entry name" value="INNER MEMBRANE TRANSPORT PROTEIN YNFM"/>
    <property type="match status" value="1"/>
</dbReference>
<keyword evidence="7 8" id="KW-0472">Membrane</keyword>
<keyword evidence="5 8" id="KW-0812">Transmembrane</keyword>
<feature type="transmembrane region" description="Helical" evidence="8">
    <location>
        <begin position="297"/>
        <end position="319"/>
    </location>
</feature>
<dbReference type="GO" id="GO:0022857">
    <property type="term" value="F:transmembrane transporter activity"/>
    <property type="evidence" value="ECO:0007669"/>
    <property type="project" value="InterPro"/>
</dbReference>
<reference evidence="10" key="1">
    <citation type="submission" date="2022-12" db="EMBL/GenBank/DDBJ databases">
        <title>Reference genome sequencing for broad-spectrum identification of bacterial and archaeal isolates by mass spectrometry.</title>
        <authorList>
            <person name="Sekiguchi Y."/>
            <person name="Tourlousse D.M."/>
        </authorList>
    </citation>
    <scope>NUCLEOTIDE SEQUENCE</scope>
    <source>
        <strain evidence="10">TSL-P1</strain>
    </source>
</reference>
<feature type="transmembrane region" description="Helical" evidence="8">
    <location>
        <begin position="161"/>
        <end position="179"/>
    </location>
</feature>
<evidence type="ECO:0000256" key="1">
    <source>
        <dbReference type="ARBA" id="ARBA00004651"/>
    </source>
</evidence>
<gene>
    <name evidence="10" type="ORF">TISLANDTSLP1_19570</name>
</gene>
<dbReference type="AlphaFoldDB" id="A0A9W6GFD1"/>
<dbReference type="PROSITE" id="PS50850">
    <property type="entry name" value="MFS"/>
    <property type="match status" value="1"/>
</dbReference>
<feature type="transmembrane region" description="Helical" evidence="8">
    <location>
        <begin position="331"/>
        <end position="350"/>
    </location>
</feature>
<dbReference type="FunFam" id="1.20.1250.20:FF:000723">
    <property type="entry name" value="Putative multidrug resistance protein"/>
    <property type="match status" value="1"/>
</dbReference>
<evidence type="ECO:0000313" key="10">
    <source>
        <dbReference type="EMBL" id="GLI54264.1"/>
    </source>
</evidence>
<proteinExistence type="inferred from homology"/>
<evidence type="ECO:0000256" key="5">
    <source>
        <dbReference type="ARBA" id="ARBA00022692"/>
    </source>
</evidence>
<comment type="similarity">
    <text evidence="2">Belongs to the major facilitator superfamily.</text>
</comment>
<feature type="transmembrane region" description="Helical" evidence="8">
    <location>
        <begin position="100"/>
        <end position="119"/>
    </location>
</feature>
<feature type="transmembrane region" description="Helical" evidence="8">
    <location>
        <begin position="43"/>
        <end position="65"/>
    </location>
</feature>
<feature type="transmembrane region" description="Helical" evidence="8">
    <location>
        <begin position="356"/>
        <end position="376"/>
    </location>
</feature>
<evidence type="ECO:0000256" key="7">
    <source>
        <dbReference type="ARBA" id="ARBA00023136"/>
    </source>
</evidence>
<comment type="subcellular location">
    <subcellularLocation>
        <location evidence="1">Cell membrane</location>
        <topology evidence="1">Multi-pass membrane protein</topology>
    </subcellularLocation>
</comment>
<name>A0A9W6GFD1_9BACT</name>
<evidence type="ECO:0000256" key="6">
    <source>
        <dbReference type="ARBA" id="ARBA00022989"/>
    </source>
</evidence>
<protein>
    <submittedName>
        <fullName evidence="10">MFS transporter</fullName>
    </submittedName>
</protein>
<evidence type="ECO:0000256" key="3">
    <source>
        <dbReference type="ARBA" id="ARBA00022448"/>
    </source>
</evidence>
<feature type="transmembrane region" description="Helical" evidence="8">
    <location>
        <begin position="274"/>
        <end position="291"/>
    </location>
</feature>
<dbReference type="SUPFAM" id="SSF103473">
    <property type="entry name" value="MFS general substrate transporter"/>
    <property type="match status" value="1"/>
</dbReference>
<dbReference type="GO" id="GO:0005886">
    <property type="term" value="C:plasma membrane"/>
    <property type="evidence" value="ECO:0007669"/>
    <property type="project" value="UniProtKB-SubCell"/>
</dbReference>